<keyword evidence="3" id="KW-1185">Reference proteome</keyword>
<sequence>MDVRRTKRLWGYPIDLLFIFGFWFVYSLAQDQPTALAVLLPTVFPFWLALSIGWLLSRQGRRTLHLEDALTVWATTLIGGLVLRNLGGEATAMRLIVVTTIILSFTLLGWRLIGFLILHTRARSTSA</sequence>
<evidence type="ECO:0000313" key="3">
    <source>
        <dbReference type="Proteomes" id="UP000316196"/>
    </source>
</evidence>
<dbReference type="Pfam" id="PF11255">
    <property type="entry name" value="DUF3054"/>
    <property type="match status" value="1"/>
</dbReference>
<proteinExistence type="predicted"/>
<dbReference type="EMBL" id="VFOR01000001">
    <property type="protein sequence ID" value="TQL62323.1"/>
    <property type="molecule type" value="Genomic_DNA"/>
</dbReference>
<keyword evidence="1" id="KW-0812">Transmembrane</keyword>
<evidence type="ECO:0000313" key="2">
    <source>
        <dbReference type="EMBL" id="TQL62323.1"/>
    </source>
</evidence>
<comment type="caution">
    <text evidence="2">The sequence shown here is derived from an EMBL/GenBank/DDBJ whole genome shotgun (WGS) entry which is preliminary data.</text>
</comment>
<dbReference type="InterPro" id="IPR021414">
    <property type="entry name" value="DUF3054"/>
</dbReference>
<dbReference type="Proteomes" id="UP000316196">
    <property type="component" value="Unassembled WGS sequence"/>
</dbReference>
<gene>
    <name evidence="2" type="ORF">FB460_0094</name>
</gene>
<feature type="transmembrane region" description="Helical" evidence="1">
    <location>
        <begin position="69"/>
        <end position="86"/>
    </location>
</feature>
<feature type="transmembrane region" description="Helical" evidence="1">
    <location>
        <begin position="35"/>
        <end position="57"/>
    </location>
</feature>
<keyword evidence="1" id="KW-1133">Transmembrane helix</keyword>
<feature type="transmembrane region" description="Helical" evidence="1">
    <location>
        <begin position="92"/>
        <end position="118"/>
    </location>
</feature>
<protein>
    <submittedName>
        <fullName evidence="2">DUF3054 family protein</fullName>
    </submittedName>
</protein>
<accession>A0A542ZPP0</accession>
<feature type="transmembrane region" description="Helical" evidence="1">
    <location>
        <begin position="12"/>
        <end position="29"/>
    </location>
</feature>
<organism evidence="2 3">
    <name type="scientific">Propioniferax innocua</name>
    <dbReference type="NCBI Taxonomy" id="1753"/>
    <lineage>
        <taxon>Bacteria</taxon>
        <taxon>Bacillati</taxon>
        <taxon>Actinomycetota</taxon>
        <taxon>Actinomycetes</taxon>
        <taxon>Propionibacteriales</taxon>
        <taxon>Propionibacteriaceae</taxon>
        <taxon>Propioniferax</taxon>
    </lineage>
</organism>
<reference evidence="2 3" key="1">
    <citation type="submission" date="2019-06" db="EMBL/GenBank/DDBJ databases">
        <title>Sequencing the genomes of 1000 actinobacteria strains.</title>
        <authorList>
            <person name="Klenk H.-P."/>
        </authorList>
    </citation>
    <scope>NUCLEOTIDE SEQUENCE [LARGE SCALE GENOMIC DNA]</scope>
    <source>
        <strain evidence="2 3">DSM 8251</strain>
    </source>
</reference>
<dbReference type="RefSeq" id="WP_170209885.1">
    <property type="nucleotide sequence ID" value="NZ_BAAAMD010000003.1"/>
</dbReference>
<dbReference type="AlphaFoldDB" id="A0A542ZPP0"/>
<evidence type="ECO:0000256" key="1">
    <source>
        <dbReference type="SAM" id="Phobius"/>
    </source>
</evidence>
<name>A0A542ZPP0_9ACTN</name>
<keyword evidence="1" id="KW-0472">Membrane</keyword>